<dbReference type="OrthoDB" id="3190266at2"/>
<dbReference type="PANTHER" id="PTHR33744:SF1">
    <property type="entry name" value="DNA-BINDING TRANSCRIPTIONAL ACTIVATOR ADER"/>
    <property type="match status" value="1"/>
</dbReference>
<protein>
    <submittedName>
        <fullName evidence="3">PucR family transcriptional regulator</fullName>
    </submittedName>
</protein>
<evidence type="ECO:0000259" key="2">
    <source>
        <dbReference type="Pfam" id="PF14361"/>
    </source>
</evidence>
<dbReference type="Pfam" id="PF13556">
    <property type="entry name" value="HTH_30"/>
    <property type="match status" value="1"/>
</dbReference>
<evidence type="ECO:0000313" key="3">
    <source>
        <dbReference type="EMBL" id="KAA1397806.1"/>
    </source>
</evidence>
<dbReference type="PANTHER" id="PTHR33744">
    <property type="entry name" value="CARBOHYDRATE DIACID REGULATOR"/>
    <property type="match status" value="1"/>
</dbReference>
<dbReference type="RefSeq" id="WP_149689251.1">
    <property type="nucleotide sequence ID" value="NZ_SDPQ02000002.1"/>
</dbReference>
<dbReference type="EMBL" id="SDPQ02000002">
    <property type="protein sequence ID" value="KAA1397806.1"/>
    <property type="molecule type" value="Genomic_DNA"/>
</dbReference>
<organism evidence="3 4">
    <name type="scientific">Aeromicrobium ginsengisoli</name>
    <dbReference type="NCBI Taxonomy" id="363867"/>
    <lineage>
        <taxon>Bacteria</taxon>
        <taxon>Bacillati</taxon>
        <taxon>Actinomycetota</taxon>
        <taxon>Actinomycetes</taxon>
        <taxon>Propionibacteriales</taxon>
        <taxon>Nocardioidaceae</taxon>
        <taxon>Aeromicrobium</taxon>
    </lineage>
</organism>
<dbReference type="InterPro" id="IPR025751">
    <property type="entry name" value="RsbRD_N_dom"/>
</dbReference>
<dbReference type="Gene3D" id="1.10.10.2840">
    <property type="entry name" value="PucR C-terminal helix-turn-helix domain"/>
    <property type="match status" value="1"/>
</dbReference>
<comment type="caution">
    <text evidence="3">The sequence shown here is derived from an EMBL/GenBank/DDBJ whole genome shotgun (WGS) entry which is preliminary data.</text>
</comment>
<gene>
    <name evidence="3" type="ORF">ESP70_010700</name>
</gene>
<dbReference type="InterPro" id="IPR051448">
    <property type="entry name" value="CdaR-like_regulators"/>
</dbReference>
<accession>A0A5M4FFB2</accession>
<dbReference type="AlphaFoldDB" id="A0A5M4FFB2"/>
<reference evidence="3" key="1">
    <citation type="submission" date="2019-09" db="EMBL/GenBank/DDBJ databases">
        <authorList>
            <person name="Li J."/>
        </authorList>
    </citation>
    <scope>NUCLEOTIDE SEQUENCE [LARGE SCALE GENOMIC DNA]</scope>
    <source>
        <strain evidence="3">JCM 14732</strain>
    </source>
</reference>
<evidence type="ECO:0000313" key="4">
    <source>
        <dbReference type="Proteomes" id="UP000380867"/>
    </source>
</evidence>
<keyword evidence="4" id="KW-1185">Reference proteome</keyword>
<dbReference type="InterPro" id="IPR042070">
    <property type="entry name" value="PucR_C-HTH_sf"/>
</dbReference>
<feature type="domain" description="PucR C-terminal helix-turn-helix" evidence="1">
    <location>
        <begin position="349"/>
        <end position="407"/>
    </location>
</feature>
<proteinExistence type="predicted"/>
<dbReference type="InterPro" id="IPR025736">
    <property type="entry name" value="PucR_C-HTH_dom"/>
</dbReference>
<sequence length="423" mass="45526">MSIHTSPHFLPGHHVPAPYPPDRPGAVVVEACRQLADDVDRLTRVLSEQIAAKEPYYSETLGIGPLMDSVRPNILAILSAISGDHDDEVTAPPRETGRRRAEQGAPLAVVQRAYRLGMSSIWDELVKKLGSDPSTVQHLLQSAATFWNTLDEYLEILSAAYREFEVEQTQRNTRLREVALTALFHGTHATGLTISGVATALRLPARGTFVVVATDPLPAGKDGALVSTDRTLAACGVHTAWRSDIDGEVGLIALSRRYPIERLTDHLTTLQLGRVGVSEIFTSVSEATAAAVDARAARGAAAPGSNAVMRYEQARVAVLLASEQEVSADLVRDVLGGLTVLPADEQNLLMGTLRAWFEAKGSTAEAAKLLHCHPNTVRYRMAKLCQATGRTPTEPIDAAHLYLAMEARRVLTPAAPSKAAHLA</sequence>
<dbReference type="Proteomes" id="UP000380867">
    <property type="component" value="Unassembled WGS sequence"/>
</dbReference>
<evidence type="ECO:0000259" key="1">
    <source>
        <dbReference type="Pfam" id="PF13556"/>
    </source>
</evidence>
<dbReference type="Pfam" id="PF14361">
    <property type="entry name" value="RsbRD_N"/>
    <property type="match status" value="1"/>
</dbReference>
<name>A0A5M4FFB2_9ACTN</name>
<feature type="domain" description="RsbT co-antagonist protein RsbRD N-terminal" evidence="2">
    <location>
        <begin position="41"/>
        <end position="176"/>
    </location>
</feature>